<evidence type="ECO:0000259" key="4">
    <source>
        <dbReference type="PROSITE" id="PS51352"/>
    </source>
</evidence>
<reference evidence="5 6" key="1">
    <citation type="submission" date="2019-11" db="EMBL/GenBank/DDBJ databases">
        <authorList>
            <person name="Li J."/>
        </authorList>
    </citation>
    <scope>NUCLEOTIDE SEQUENCE [LARGE SCALE GENOMIC DNA]</scope>
    <source>
        <strain evidence="5 6">J4</strain>
    </source>
</reference>
<dbReference type="Pfam" id="PF00085">
    <property type="entry name" value="Thioredoxin"/>
    <property type="match status" value="1"/>
</dbReference>
<dbReference type="EMBL" id="WJNH01000007">
    <property type="protein sequence ID" value="MRG86948.1"/>
    <property type="molecule type" value="Genomic_DNA"/>
</dbReference>
<organism evidence="5 6">
    <name type="scientific">Salinibacillus xinjiangensis</name>
    <dbReference type="NCBI Taxonomy" id="1229268"/>
    <lineage>
        <taxon>Bacteria</taxon>
        <taxon>Bacillati</taxon>
        <taxon>Bacillota</taxon>
        <taxon>Bacilli</taxon>
        <taxon>Bacillales</taxon>
        <taxon>Bacillaceae</taxon>
        <taxon>Salinibacillus</taxon>
    </lineage>
</organism>
<accession>A0A6G1X817</accession>
<dbReference type="GO" id="GO:0045454">
    <property type="term" value="P:cell redox homeostasis"/>
    <property type="evidence" value="ECO:0007669"/>
    <property type="project" value="TreeGrafter"/>
</dbReference>
<comment type="caution">
    <text evidence="5">The sequence shown here is derived from an EMBL/GenBank/DDBJ whole genome shotgun (WGS) entry which is preliminary data.</text>
</comment>
<evidence type="ECO:0000256" key="2">
    <source>
        <dbReference type="ARBA" id="ARBA00023157"/>
    </source>
</evidence>
<proteinExistence type="inferred from homology"/>
<keyword evidence="6" id="KW-1185">Reference proteome</keyword>
<dbReference type="AlphaFoldDB" id="A0A6G1X817"/>
<feature type="domain" description="Thioredoxin" evidence="4">
    <location>
        <begin position="14"/>
        <end position="136"/>
    </location>
</feature>
<evidence type="ECO:0000256" key="3">
    <source>
        <dbReference type="ARBA" id="ARBA00023284"/>
    </source>
</evidence>
<name>A0A6G1X817_9BACI</name>
<evidence type="ECO:0000256" key="1">
    <source>
        <dbReference type="ARBA" id="ARBA00008987"/>
    </source>
</evidence>
<keyword evidence="3" id="KW-0676">Redox-active center</keyword>
<evidence type="ECO:0000313" key="5">
    <source>
        <dbReference type="EMBL" id="MRG86948.1"/>
    </source>
</evidence>
<gene>
    <name evidence="5" type="ORF">GH754_11570</name>
</gene>
<dbReference type="CDD" id="cd02947">
    <property type="entry name" value="TRX_family"/>
    <property type="match status" value="1"/>
</dbReference>
<dbReference type="SUPFAM" id="SSF52833">
    <property type="entry name" value="Thioredoxin-like"/>
    <property type="match status" value="1"/>
</dbReference>
<dbReference type="PROSITE" id="PS51352">
    <property type="entry name" value="THIOREDOXIN_2"/>
    <property type="match status" value="1"/>
</dbReference>
<dbReference type="PANTHER" id="PTHR45663">
    <property type="entry name" value="GEO12009P1"/>
    <property type="match status" value="1"/>
</dbReference>
<dbReference type="GO" id="GO:0015035">
    <property type="term" value="F:protein-disulfide reductase activity"/>
    <property type="evidence" value="ECO:0007669"/>
    <property type="project" value="TreeGrafter"/>
</dbReference>
<dbReference type="PANTHER" id="PTHR45663:SF11">
    <property type="entry name" value="GEO12009P1"/>
    <property type="match status" value="1"/>
</dbReference>
<evidence type="ECO:0000313" key="6">
    <source>
        <dbReference type="Proteomes" id="UP000480185"/>
    </source>
</evidence>
<comment type="similarity">
    <text evidence="1">Belongs to the thioredoxin family.</text>
</comment>
<dbReference type="GO" id="GO:0005829">
    <property type="term" value="C:cytosol"/>
    <property type="evidence" value="ECO:0007669"/>
    <property type="project" value="TreeGrafter"/>
</dbReference>
<keyword evidence="2" id="KW-1015">Disulfide bond</keyword>
<dbReference type="InterPro" id="IPR036249">
    <property type="entry name" value="Thioredoxin-like_sf"/>
</dbReference>
<dbReference type="InterPro" id="IPR013766">
    <property type="entry name" value="Thioredoxin_domain"/>
</dbReference>
<protein>
    <submittedName>
        <fullName evidence="5">Thioredoxin fold domain-containing protein</fullName>
    </submittedName>
</protein>
<sequence>MMKKLIIFGAVIVVLFGALIFVVQYQKNQDADLYNNQITPGELQLSLDEGENKTIYFYSPECSHCQKATPVVVPLTEELGVNMEKVNVLEYDEAWNQFDIKATPTIIHYENGEEAARLVGAKPEEEFRAFFKNEVLN</sequence>
<dbReference type="Gene3D" id="3.40.30.10">
    <property type="entry name" value="Glutaredoxin"/>
    <property type="match status" value="1"/>
</dbReference>
<dbReference type="Proteomes" id="UP000480185">
    <property type="component" value="Unassembled WGS sequence"/>
</dbReference>